<dbReference type="GO" id="GO:0019478">
    <property type="term" value="P:D-amino acid catabolic process"/>
    <property type="evidence" value="ECO:0007669"/>
    <property type="project" value="UniProtKB-UniRule"/>
</dbReference>
<dbReference type="PANTHER" id="PTHR10472">
    <property type="entry name" value="D-TYROSYL-TRNA TYR DEACYLASE"/>
    <property type="match status" value="1"/>
</dbReference>
<dbReference type="GO" id="GO:0106026">
    <property type="term" value="F:Gly-tRNA(Ala) deacylase activity"/>
    <property type="evidence" value="ECO:0007669"/>
    <property type="project" value="UniProtKB-UniRule"/>
</dbReference>
<dbReference type="GO" id="GO:0043908">
    <property type="term" value="F:Ser(Gly)-tRNA(Ala) hydrolase activity"/>
    <property type="evidence" value="ECO:0007669"/>
    <property type="project" value="UniProtKB-UniRule"/>
</dbReference>
<dbReference type="EC" id="3.1.1.96" evidence="2"/>
<dbReference type="Pfam" id="PF02580">
    <property type="entry name" value="Tyr_Deacylase"/>
    <property type="match status" value="1"/>
</dbReference>
<dbReference type="NCBIfam" id="TIGR00256">
    <property type="entry name" value="D-aminoacyl-tRNA deacylase"/>
    <property type="match status" value="1"/>
</dbReference>
<dbReference type="STRING" id="1121457.SAMN02745161_2445"/>
<keyword evidence="2" id="KW-0820">tRNA-binding</keyword>
<keyword evidence="4" id="KW-1185">Reference proteome</keyword>
<keyword evidence="2" id="KW-0378">Hydrolase</keyword>
<keyword evidence="2" id="KW-0963">Cytoplasm</keyword>
<comment type="catalytic activity">
    <reaction evidence="2">
        <text>a D-aminoacyl-tRNA + H2O = a tRNA + a D-alpha-amino acid + H(+)</text>
        <dbReference type="Rhea" id="RHEA:13953"/>
        <dbReference type="Rhea" id="RHEA-COMP:10123"/>
        <dbReference type="Rhea" id="RHEA-COMP:10124"/>
        <dbReference type="ChEBI" id="CHEBI:15377"/>
        <dbReference type="ChEBI" id="CHEBI:15378"/>
        <dbReference type="ChEBI" id="CHEBI:59871"/>
        <dbReference type="ChEBI" id="CHEBI:78442"/>
        <dbReference type="ChEBI" id="CHEBI:79333"/>
        <dbReference type="EC" id="3.1.1.96"/>
    </reaction>
</comment>
<dbReference type="HAMAP" id="MF_00518">
    <property type="entry name" value="Deacylase_Dtd"/>
    <property type="match status" value="1"/>
</dbReference>
<reference evidence="4" key="1">
    <citation type="submission" date="2016-11" db="EMBL/GenBank/DDBJ databases">
        <authorList>
            <person name="Varghese N."/>
            <person name="Submissions S."/>
        </authorList>
    </citation>
    <scope>NUCLEOTIDE SEQUENCE [LARGE SCALE GENOMIC DNA]</scope>
    <source>
        <strain evidence="4">DSM 17456</strain>
    </source>
</reference>
<dbReference type="EC" id="3.1.1.-" evidence="2"/>
<evidence type="ECO:0000256" key="2">
    <source>
        <dbReference type="HAMAP-Rule" id="MF_00518"/>
    </source>
</evidence>
<dbReference type="FunFam" id="3.50.80.10:FF:000001">
    <property type="entry name" value="D-aminoacyl-tRNA deacylase"/>
    <property type="match status" value="1"/>
</dbReference>
<comment type="subcellular location">
    <subcellularLocation>
        <location evidence="2">Cytoplasm</location>
    </subcellularLocation>
</comment>
<sequence>MKLLLQRVKNGAVHIDGKSVASIDTGLVVLVGFGAQDTEDLPSKAVWNTMLQKMIGLRIFSDEQGKMNLSLKDTGHSLLLVPQFTLYADCKRGRRPSFTSACPPAVATKLFDTFVAHCKAELPDLVQCGVFGADMDVSLINWGPVTIMLSSEDFA</sequence>
<comment type="subunit">
    <text evidence="2">Homodimer.</text>
</comment>
<proteinExistence type="inferred from homology"/>
<accession>A0A1N6I628</accession>
<gene>
    <name evidence="2" type="primary">dtd</name>
    <name evidence="3" type="ORF">SAMN02745161_2445</name>
</gene>
<dbReference type="SUPFAM" id="SSF69500">
    <property type="entry name" value="DTD-like"/>
    <property type="match status" value="1"/>
</dbReference>
<dbReference type="Gene3D" id="3.50.80.10">
    <property type="entry name" value="D-tyrosyl-tRNA(Tyr) deacylase"/>
    <property type="match status" value="1"/>
</dbReference>
<comment type="domain">
    <text evidence="2">A Gly-cisPro motif from one monomer fits into the active site of the other monomer to allow specific chiral rejection of L-amino acids.</text>
</comment>
<keyword evidence="2" id="KW-0694">RNA-binding</keyword>
<comment type="catalytic activity">
    <reaction evidence="2">
        <text>glycyl-tRNA(Ala) + H2O = tRNA(Ala) + glycine + H(+)</text>
        <dbReference type="Rhea" id="RHEA:53744"/>
        <dbReference type="Rhea" id="RHEA-COMP:9657"/>
        <dbReference type="Rhea" id="RHEA-COMP:13640"/>
        <dbReference type="ChEBI" id="CHEBI:15377"/>
        <dbReference type="ChEBI" id="CHEBI:15378"/>
        <dbReference type="ChEBI" id="CHEBI:57305"/>
        <dbReference type="ChEBI" id="CHEBI:78442"/>
        <dbReference type="ChEBI" id="CHEBI:78522"/>
    </reaction>
</comment>
<evidence type="ECO:0000256" key="1">
    <source>
        <dbReference type="ARBA" id="ARBA00009673"/>
    </source>
</evidence>
<dbReference type="GO" id="GO:0000049">
    <property type="term" value="F:tRNA binding"/>
    <property type="evidence" value="ECO:0007669"/>
    <property type="project" value="UniProtKB-UniRule"/>
</dbReference>
<dbReference type="OrthoDB" id="9801395at2"/>
<name>A0A1N6I628_9BACT</name>
<evidence type="ECO:0000313" key="4">
    <source>
        <dbReference type="Proteomes" id="UP000184694"/>
    </source>
</evidence>
<comment type="function">
    <text evidence="2">An aminoacyl-tRNA editing enzyme that deacylates mischarged D-aminoacyl-tRNAs. Also deacylates mischarged glycyl-tRNA(Ala), protecting cells against glycine mischarging by AlaRS. Acts via tRNA-based rather than protein-based catalysis; rejects L-amino acids rather than detecting D-amino acids in the active site. By recycling D-aminoacyl-tRNA to D-amino acids and free tRNA molecules, this enzyme counteracts the toxicity associated with the formation of D-aminoacyl-tRNA entities in vivo and helps enforce protein L-homochirality.</text>
</comment>
<organism evidence="3 4">
    <name type="scientific">Halodesulfovibrio marinisediminis DSM 17456</name>
    <dbReference type="NCBI Taxonomy" id="1121457"/>
    <lineage>
        <taxon>Bacteria</taxon>
        <taxon>Pseudomonadati</taxon>
        <taxon>Thermodesulfobacteriota</taxon>
        <taxon>Desulfovibrionia</taxon>
        <taxon>Desulfovibrionales</taxon>
        <taxon>Desulfovibrionaceae</taxon>
        <taxon>Halodesulfovibrio</taxon>
    </lineage>
</organism>
<dbReference type="InterPro" id="IPR003732">
    <property type="entry name" value="Daa-tRNA_deacyls_DTD"/>
</dbReference>
<feature type="short sequence motif" description="Gly-cisPro motif, important for rejection of L-amino acids" evidence="2">
    <location>
        <begin position="143"/>
        <end position="144"/>
    </location>
</feature>
<dbReference type="PANTHER" id="PTHR10472:SF5">
    <property type="entry name" value="D-AMINOACYL-TRNA DEACYLASE 1"/>
    <property type="match status" value="1"/>
</dbReference>
<dbReference type="EMBL" id="FSRG01000006">
    <property type="protein sequence ID" value="SIO27487.1"/>
    <property type="molecule type" value="Genomic_DNA"/>
</dbReference>
<dbReference type="InterPro" id="IPR023509">
    <property type="entry name" value="DTD-like_sf"/>
</dbReference>
<dbReference type="GO" id="GO:0005737">
    <property type="term" value="C:cytoplasm"/>
    <property type="evidence" value="ECO:0007669"/>
    <property type="project" value="UniProtKB-SubCell"/>
</dbReference>
<comment type="similarity">
    <text evidence="1 2">Belongs to the DTD family.</text>
</comment>
<dbReference type="AlphaFoldDB" id="A0A1N6I628"/>
<evidence type="ECO:0000313" key="3">
    <source>
        <dbReference type="EMBL" id="SIO27487.1"/>
    </source>
</evidence>
<dbReference type="RefSeq" id="WP_074217220.1">
    <property type="nucleotide sequence ID" value="NZ_FSRG01000006.1"/>
</dbReference>
<dbReference type="GO" id="GO:0051500">
    <property type="term" value="F:D-tyrosyl-tRNA(Tyr) deacylase activity"/>
    <property type="evidence" value="ECO:0007669"/>
    <property type="project" value="TreeGrafter"/>
</dbReference>
<protein>
    <recommendedName>
        <fullName evidence="2">D-aminoacyl-tRNA deacylase</fullName>
        <shortName evidence="2">DTD</shortName>
        <ecNumber evidence="2">3.1.1.96</ecNumber>
    </recommendedName>
    <alternativeName>
        <fullName evidence="2">Gly-tRNA(Ala) deacylase</fullName>
        <ecNumber evidence="2">3.1.1.-</ecNumber>
    </alternativeName>
</protein>
<dbReference type="Proteomes" id="UP000184694">
    <property type="component" value="Unassembled WGS sequence"/>
</dbReference>